<dbReference type="CDD" id="cd07061">
    <property type="entry name" value="HP_HAP_like"/>
    <property type="match status" value="1"/>
</dbReference>
<reference evidence="14 15" key="1">
    <citation type="submission" date="2008-07" db="EMBL/GenBank/DDBJ databases">
        <authorList>
            <person name="El-Sayed N."/>
            <person name="Caler E."/>
            <person name="Inman J."/>
            <person name="Amedeo P."/>
            <person name="Hass B."/>
            <person name="Wortman J."/>
        </authorList>
    </citation>
    <scope>NUCLEOTIDE SEQUENCE [LARGE SCALE GENOMIC DNA]</scope>
    <source>
        <strain evidence="15">ATCC 50983 / TXsc</strain>
    </source>
</reference>
<evidence type="ECO:0000313" key="14">
    <source>
        <dbReference type="EMBL" id="EEQ99485.1"/>
    </source>
</evidence>
<name>C5LUY5_PERM5</name>
<keyword evidence="4" id="KW-0597">Phosphoprotein</keyword>
<feature type="compositionally biased region" description="Basic and acidic residues" evidence="12">
    <location>
        <begin position="1175"/>
        <end position="1184"/>
    </location>
</feature>
<dbReference type="InterPro" id="IPR033379">
    <property type="entry name" value="Acid_Pase_AS"/>
</dbReference>
<comment type="similarity">
    <text evidence="2 11">Belongs to the histidine acid phosphatase family. VIP1 subfamily.</text>
</comment>
<dbReference type="EMBL" id="GG685688">
    <property type="protein sequence ID" value="EEQ99485.1"/>
    <property type="molecule type" value="Genomic_DNA"/>
</dbReference>
<evidence type="ECO:0000256" key="5">
    <source>
        <dbReference type="ARBA" id="ARBA00022679"/>
    </source>
</evidence>
<dbReference type="GO" id="GO:0033857">
    <property type="term" value="F:5-diphosphoinositol pentakisphosphate 1-kinase activity"/>
    <property type="evidence" value="ECO:0007669"/>
    <property type="project" value="TreeGrafter"/>
</dbReference>
<keyword evidence="6 11" id="KW-0547">Nucleotide-binding</keyword>
<comment type="function">
    <text evidence="11">Bifunctional inositol kinase that acts in concert with the IP6K kinases to synthesize the diphosphate group-containing inositol pyrophosphates diphosphoinositol pentakisphosphate, PP-InsP5, and bis-diphosphoinositol tetrakisphosphate, (PP)2-InsP4. PP-InsP5 and (PP)2-InsP4, also respectively called InsP7 and InsP8, may regulate a variety of cellular processes, including apoptosis, vesicle trafficking, cytoskeletal dynamics, and exocytosis. Phosphorylates inositol hexakisphosphate (InsP6).</text>
</comment>
<organism evidence="15">
    <name type="scientific">Perkinsus marinus (strain ATCC 50983 / TXsc)</name>
    <dbReference type="NCBI Taxonomy" id="423536"/>
    <lineage>
        <taxon>Eukaryota</taxon>
        <taxon>Sar</taxon>
        <taxon>Alveolata</taxon>
        <taxon>Perkinsozoa</taxon>
        <taxon>Perkinsea</taxon>
        <taxon>Perkinsida</taxon>
        <taxon>Perkinsidae</taxon>
        <taxon>Perkinsus</taxon>
    </lineage>
</organism>
<dbReference type="GO" id="GO:0005524">
    <property type="term" value="F:ATP binding"/>
    <property type="evidence" value="ECO:0007669"/>
    <property type="project" value="UniProtKB-KW"/>
</dbReference>
<dbReference type="InterPro" id="IPR040557">
    <property type="entry name" value="VIP1_N"/>
</dbReference>
<feature type="domain" description="VIP1 N-terminal" evidence="13">
    <location>
        <begin position="36"/>
        <end position="122"/>
    </location>
</feature>
<protein>
    <recommendedName>
        <fullName evidence="11">Inositol hexakisphosphate and diphosphoinositol-pentakisphosphate kinase</fullName>
        <ecNumber evidence="11">2.7.4.24</ecNumber>
    </recommendedName>
</protein>
<dbReference type="FunCoup" id="C5LUY5">
    <property type="interactions" value="21"/>
</dbReference>
<dbReference type="AlphaFoldDB" id="C5LUY5"/>
<evidence type="ECO:0000256" key="7">
    <source>
        <dbReference type="ARBA" id="ARBA00022777"/>
    </source>
</evidence>
<dbReference type="GO" id="GO:0032958">
    <property type="term" value="P:inositol phosphate biosynthetic process"/>
    <property type="evidence" value="ECO:0007669"/>
    <property type="project" value="TreeGrafter"/>
</dbReference>
<evidence type="ECO:0000313" key="15">
    <source>
        <dbReference type="Proteomes" id="UP000007800"/>
    </source>
</evidence>
<dbReference type="Proteomes" id="UP000007800">
    <property type="component" value="Unassembled WGS sequence"/>
</dbReference>
<dbReference type="PROSITE" id="PS00616">
    <property type="entry name" value="HIS_ACID_PHOSPHAT_1"/>
    <property type="match status" value="1"/>
</dbReference>
<feature type="region of interest" description="Disordered" evidence="12">
    <location>
        <begin position="644"/>
        <end position="698"/>
    </location>
</feature>
<gene>
    <name evidence="14" type="ORF">Pmar_PMAR025873</name>
</gene>
<feature type="region of interest" description="Disordered" evidence="12">
    <location>
        <begin position="1067"/>
        <end position="1086"/>
    </location>
</feature>
<evidence type="ECO:0000256" key="2">
    <source>
        <dbReference type="ARBA" id="ARBA00005609"/>
    </source>
</evidence>
<feature type="region of interest" description="Disordered" evidence="12">
    <location>
        <begin position="1168"/>
        <end position="1196"/>
    </location>
</feature>
<dbReference type="RefSeq" id="XP_002766768.1">
    <property type="nucleotide sequence ID" value="XM_002766722.1"/>
</dbReference>
<evidence type="ECO:0000259" key="13">
    <source>
        <dbReference type="Pfam" id="PF18086"/>
    </source>
</evidence>
<accession>C5LUY5</accession>
<evidence type="ECO:0000256" key="8">
    <source>
        <dbReference type="ARBA" id="ARBA00022840"/>
    </source>
</evidence>
<dbReference type="PANTHER" id="PTHR12750:SF9">
    <property type="entry name" value="INOSITOL HEXAKISPHOSPHATE AND DIPHOSPHOINOSITOL-PENTAKISPHOSPHATE KINASE"/>
    <property type="match status" value="1"/>
</dbReference>
<dbReference type="SUPFAM" id="SSF53254">
    <property type="entry name" value="Phosphoglycerate mutase-like"/>
    <property type="match status" value="1"/>
</dbReference>
<dbReference type="GO" id="GO:0052723">
    <property type="term" value="F:inositol hexakisphosphate 1-kinase activity"/>
    <property type="evidence" value="ECO:0007669"/>
    <property type="project" value="RHEA"/>
</dbReference>
<evidence type="ECO:0000256" key="12">
    <source>
        <dbReference type="SAM" id="MobiDB-lite"/>
    </source>
</evidence>
<keyword evidence="15" id="KW-1185">Reference proteome</keyword>
<dbReference type="PANTHER" id="PTHR12750">
    <property type="entry name" value="DIPHOSPHOINOSITOL PENTAKISPHOSPHATE KINASE"/>
    <property type="match status" value="1"/>
</dbReference>
<dbReference type="FunFam" id="3.30.470.20:FF:000036">
    <property type="entry name" value="Inositol hexakisphosphate and diphosphoinositol-pentakisphosphate kinase"/>
    <property type="match status" value="1"/>
</dbReference>
<feature type="compositionally biased region" description="Polar residues" evidence="12">
    <location>
        <begin position="892"/>
        <end position="909"/>
    </location>
</feature>
<dbReference type="OMA" id="PTDHKGT"/>
<evidence type="ECO:0000256" key="1">
    <source>
        <dbReference type="ARBA" id="ARBA00004514"/>
    </source>
</evidence>
<comment type="subcellular location">
    <subcellularLocation>
        <location evidence="1 11">Cytoplasm</location>
        <location evidence="1 11">Cytosol</location>
    </subcellularLocation>
</comment>
<evidence type="ECO:0000256" key="4">
    <source>
        <dbReference type="ARBA" id="ARBA00022553"/>
    </source>
</evidence>
<dbReference type="Gene3D" id="3.40.50.11950">
    <property type="match status" value="1"/>
</dbReference>
<comment type="catalytic activity">
    <reaction evidence="10">
        <text>1D-myo-inositol hexakisphosphate + ATP = 1-diphospho-1D-myo-inositol 2,3,4,5,6-pentakisphosphate + ADP</text>
        <dbReference type="Rhea" id="RHEA:37459"/>
        <dbReference type="ChEBI" id="CHEBI:30616"/>
        <dbReference type="ChEBI" id="CHEBI:58130"/>
        <dbReference type="ChEBI" id="CHEBI:74946"/>
        <dbReference type="ChEBI" id="CHEBI:456216"/>
        <dbReference type="EC" id="2.7.4.24"/>
    </reaction>
    <physiologicalReaction direction="left-to-right" evidence="10">
        <dbReference type="Rhea" id="RHEA:37460"/>
    </physiologicalReaction>
</comment>
<keyword evidence="8 11" id="KW-0067">ATP-binding</keyword>
<comment type="catalytic activity">
    <reaction evidence="9">
        <text>5-diphospho-1D-myo-inositol 1,2,3,4,6-pentakisphosphate + ATP + H(+) = 1,5-bis(diphospho)-1D-myo-inositol 2,3,4,6-tetrakisphosphate + ADP</text>
        <dbReference type="Rhea" id="RHEA:10276"/>
        <dbReference type="ChEBI" id="CHEBI:15378"/>
        <dbReference type="ChEBI" id="CHEBI:30616"/>
        <dbReference type="ChEBI" id="CHEBI:58628"/>
        <dbReference type="ChEBI" id="CHEBI:77983"/>
        <dbReference type="ChEBI" id="CHEBI:456216"/>
        <dbReference type="EC" id="2.7.4.24"/>
    </reaction>
    <physiologicalReaction direction="left-to-right" evidence="9">
        <dbReference type="Rhea" id="RHEA:10277"/>
    </physiologicalReaction>
</comment>
<dbReference type="Pfam" id="PF18086">
    <property type="entry name" value="PPIP5K2_N"/>
    <property type="match status" value="1"/>
</dbReference>
<feature type="region of interest" description="Disordered" evidence="12">
    <location>
        <begin position="861"/>
        <end position="880"/>
    </location>
</feature>
<dbReference type="Gene3D" id="3.30.470.20">
    <property type="entry name" value="ATP-grasp fold, B domain"/>
    <property type="match status" value="1"/>
</dbReference>
<evidence type="ECO:0000256" key="6">
    <source>
        <dbReference type="ARBA" id="ARBA00022741"/>
    </source>
</evidence>
<evidence type="ECO:0000256" key="10">
    <source>
        <dbReference type="ARBA" id="ARBA00034629"/>
    </source>
</evidence>
<feature type="region of interest" description="Disordered" evidence="12">
    <location>
        <begin position="887"/>
        <end position="970"/>
    </location>
</feature>
<feature type="compositionally biased region" description="Low complexity" evidence="12">
    <location>
        <begin position="940"/>
        <end position="951"/>
    </location>
</feature>
<keyword evidence="5 11" id="KW-0808">Transferase</keyword>
<dbReference type="InParanoid" id="C5LUY5"/>
<dbReference type="EC" id="2.7.4.24" evidence="11"/>
<keyword evidence="3 11" id="KW-0963">Cytoplasm</keyword>
<evidence type="ECO:0000256" key="9">
    <source>
        <dbReference type="ARBA" id="ARBA00033696"/>
    </source>
</evidence>
<dbReference type="GeneID" id="9050893"/>
<dbReference type="InterPro" id="IPR029033">
    <property type="entry name" value="His_PPase_superfam"/>
</dbReference>
<dbReference type="GO" id="GO:0005829">
    <property type="term" value="C:cytosol"/>
    <property type="evidence" value="ECO:0007669"/>
    <property type="project" value="UniProtKB-SubCell"/>
</dbReference>
<sequence>MPSSRQPGMMLPSVIKYSPYHHFTIRGSKGLTRKLTLGVCCMQNKATSNPMQSLLRRLDASGAFNIIIFDEKMILEQDVSEWPIVQCYVSFHSKGFPLYKSLEYVKMRHPVEINKVEDQLKLRNRLTVYETLKSHDIPCPDYMAIDHLEYGDHQFVEADDYIIYDGRKLKKPFVEKPLDGDDHNIWIYYPTNVGGGCKKLFRKIGDKSSEFDAKQSRIRKDKKYIYEPFLPTGGMDVKVYMVGEMYSHAEARKAPTVDGKVMRNNNGKEIRYPITLSEVEKACGALIVQAFGQFVTGFDVLRTTGRSIVCDVNGWSFVKGNQRYYDDCAILVQKFFLDRFHITFTMPIPALKNVMIIMRHGDRKPKEKHKFKSSHRYFLDYVNGPEEMKRLLGKVKAALQEPGLSEKDRKNIDTLKMVLDLHEHFTGLNRKIQFKPIKFGINDHGVEECTEVQVVAKWGGELTSLGRNQAETLGRRLRQELFPINSDDCTSLLRLHSTFRHDFKIYSSHEGRCQTTAAAFTKGFLDLEGDLPPILVSLVCVDGFARKLLDRPIPKEDRNKVKQMIDTILHTDSSELRPGELLEIMAPTDHKGTAEAARMIGNPLITMRKVGELCLSFLDLISTEIARLAEKHKLDSVDYSEFDDGSPINGSSSPNALPEDPTSPVEGDVGSSPETPQSNESEASPVRGHRRLRSWTRGASARGRSKGFLSFVGEKLRDRFSSTPFASFIKKDYAIGPGPKLPHELQDRVKRRYIQLQRIEHRWKKLVQGFLSPPRGEFDTTKVPDLWDCVYYDLVHHRNDVPPAALNVLEEMSLYLIPLQNWTSPSEFGIDKEDKIRIGVETSWRLIQKLINDSEFMLDEITDSGQPRSNANAQTVGFDATGTPTLLPALSMASTPSKNSTKNSPTNAVRQCIVHSHRFKDSEESSSGAAREGSTETKKSSGSATRSSSGENSKRREGSLEKANRGAAAPELRAQLRQAMRDGSDWHPKLHETVAQITGMKSTSKCVRTRIYVTSASTMHSLLNVLVNGDDEHMKSPIDPAMIRDITDLHYLTHISLRVFEADDYDGPSSVHDNERRNRTVSSQSTRQDLTRYRVEIGLSPGVQVVDQTATGLQINHYPPGNRIRESELEVAPLKPVINIGTLKNYYTLQELDTYLTSTLAKFHHCVDSDSEPETDNHPDDGERSMSPMAFESTTS</sequence>
<proteinExistence type="inferred from homology"/>
<feature type="compositionally biased region" description="Polar residues" evidence="12">
    <location>
        <begin position="863"/>
        <end position="875"/>
    </location>
</feature>
<dbReference type="OrthoDB" id="18042at2759"/>
<evidence type="ECO:0000256" key="11">
    <source>
        <dbReference type="RuleBase" id="RU365032"/>
    </source>
</evidence>
<dbReference type="GO" id="GO:0006020">
    <property type="term" value="P:inositol metabolic process"/>
    <property type="evidence" value="ECO:0007669"/>
    <property type="project" value="TreeGrafter"/>
</dbReference>
<keyword evidence="7 11" id="KW-0418">Kinase</keyword>
<feature type="compositionally biased region" description="Basic and acidic residues" evidence="12">
    <location>
        <begin position="952"/>
        <end position="964"/>
    </location>
</feature>
<dbReference type="Pfam" id="PF00328">
    <property type="entry name" value="His_Phos_2"/>
    <property type="match status" value="1"/>
</dbReference>
<evidence type="ECO:0000256" key="3">
    <source>
        <dbReference type="ARBA" id="ARBA00022490"/>
    </source>
</evidence>
<dbReference type="InterPro" id="IPR037446">
    <property type="entry name" value="His_Pase_VIP1"/>
</dbReference>
<dbReference type="Gene3D" id="3.40.50.1240">
    <property type="entry name" value="Phosphoglycerate mutase-like"/>
    <property type="match status" value="1"/>
</dbReference>
<dbReference type="InterPro" id="IPR000560">
    <property type="entry name" value="His_Pase_clade-2"/>
</dbReference>
<feature type="compositionally biased region" description="Polar residues" evidence="12">
    <location>
        <begin position="672"/>
        <end position="682"/>
    </location>
</feature>